<feature type="transmembrane region" description="Helical" evidence="1">
    <location>
        <begin position="28"/>
        <end position="48"/>
    </location>
</feature>
<organism evidence="2 3">
    <name type="scientific">Clostridium boliviensis</name>
    <dbReference type="NCBI Taxonomy" id="318465"/>
    <lineage>
        <taxon>Bacteria</taxon>
        <taxon>Bacillati</taxon>
        <taxon>Bacillota</taxon>
        <taxon>Clostridia</taxon>
        <taxon>Eubacteriales</taxon>
        <taxon>Clostridiaceae</taxon>
        <taxon>Clostridium</taxon>
    </lineage>
</organism>
<protein>
    <recommendedName>
        <fullName evidence="4">YcxB family protein</fullName>
    </recommendedName>
</protein>
<name>A0ABU4GJB1_9CLOT</name>
<sequence>MEPNFVVRGSINKKTLKSFEKHLHRPSFTLFINIVILISVSLALFFFLLRFNSLANIFFIGALFIYIEKILGRKLIMKRLLVVISPEQLDFNYKLKFYDDHMTISKESDESGFDIDYINISRITETKKYIALFTRENMCFPVYNTFYNDSEKYEWMDYIVDKNKKIKLYNIQ</sequence>
<keyword evidence="1" id="KW-0472">Membrane</keyword>
<keyword evidence="1" id="KW-1133">Transmembrane helix</keyword>
<reference evidence="2 3" key="1">
    <citation type="submission" date="2023-10" db="EMBL/GenBank/DDBJ databases">
        <title>A novel Glycoside Hydrolase 43-Like Enzyme from Clostrdium boliviensis is an Endo-xylanase, and a Candidate for Xylooligosaccharides Production from Different Xylan Substrates.</title>
        <authorList>
            <person name="Alvarez M.T."/>
            <person name="Rocabado-Villegas L.R."/>
            <person name="Salas-Veizaga D.M."/>
            <person name="Linares-Pasten J.A."/>
            <person name="Gudmundsdottir E.E."/>
            <person name="Hreggvidsson G.O."/>
            <person name="Adlercreutz P."/>
            <person name="Nordberg Karlsson E."/>
        </authorList>
    </citation>
    <scope>NUCLEOTIDE SEQUENCE [LARGE SCALE GENOMIC DNA]</scope>
    <source>
        <strain evidence="2 3">E-1</strain>
    </source>
</reference>
<keyword evidence="1" id="KW-0812">Transmembrane</keyword>
<evidence type="ECO:0000313" key="3">
    <source>
        <dbReference type="Proteomes" id="UP001276854"/>
    </source>
</evidence>
<feature type="transmembrane region" description="Helical" evidence="1">
    <location>
        <begin position="54"/>
        <end position="71"/>
    </location>
</feature>
<dbReference type="RefSeq" id="WP_318063946.1">
    <property type="nucleotide sequence ID" value="NZ_JAWONS010000133.1"/>
</dbReference>
<accession>A0ABU4GJB1</accession>
<evidence type="ECO:0000256" key="1">
    <source>
        <dbReference type="SAM" id="Phobius"/>
    </source>
</evidence>
<evidence type="ECO:0008006" key="4">
    <source>
        <dbReference type="Google" id="ProtNLM"/>
    </source>
</evidence>
<comment type="caution">
    <text evidence="2">The sequence shown here is derived from an EMBL/GenBank/DDBJ whole genome shotgun (WGS) entry which is preliminary data.</text>
</comment>
<dbReference type="EMBL" id="JAWONS010000133">
    <property type="protein sequence ID" value="MDW2797694.1"/>
    <property type="molecule type" value="Genomic_DNA"/>
</dbReference>
<evidence type="ECO:0000313" key="2">
    <source>
        <dbReference type="EMBL" id="MDW2797694.1"/>
    </source>
</evidence>
<keyword evidence="3" id="KW-1185">Reference proteome</keyword>
<dbReference type="Proteomes" id="UP001276854">
    <property type="component" value="Unassembled WGS sequence"/>
</dbReference>
<gene>
    <name evidence="2" type="ORF">RZO55_08935</name>
</gene>
<proteinExistence type="predicted"/>